<keyword evidence="2" id="KW-1185">Reference proteome</keyword>
<dbReference type="EMBL" id="VICG01000007">
    <property type="protein sequence ID" value="KAA8570546.1"/>
    <property type="molecule type" value="Genomic_DNA"/>
</dbReference>
<organism evidence="1 2">
    <name type="scientific">Monilinia fructicola</name>
    <name type="common">Brown rot fungus</name>
    <name type="synonym">Ciboria fructicola</name>
    <dbReference type="NCBI Taxonomy" id="38448"/>
    <lineage>
        <taxon>Eukaryota</taxon>
        <taxon>Fungi</taxon>
        <taxon>Dikarya</taxon>
        <taxon>Ascomycota</taxon>
        <taxon>Pezizomycotina</taxon>
        <taxon>Leotiomycetes</taxon>
        <taxon>Helotiales</taxon>
        <taxon>Sclerotiniaceae</taxon>
        <taxon>Monilinia</taxon>
    </lineage>
</organism>
<dbReference type="AlphaFoldDB" id="A0A5M9JRU6"/>
<dbReference type="Proteomes" id="UP000322873">
    <property type="component" value="Unassembled WGS sequence"/>
</dbReference>
<reference evidence="1 2" key="1">
    <citation type="submission" date="2019-06" db="EMBL/GenBank/DDBJ databases">
        <title>Genome Sequence of the Brown Rot Fungal Pathogen Monilinia fructicola.</title>
        <authorList>
            <person name="De Miccolis Angelini R.M."/>
            <person name="Landi L."/>
            <person name="Abate D."/>
            <person name="Pollastro S."/>
            <person name="Romanazzi G."/>
            <person name="Faretra F."/>
        </authorList>
    </citation>
    <scope>NUCLEOTIDE SEQUENCE [LARGE SCALE GENOMIC DNA]</scope>
    <source>
        <strain evidence="1 2">Mfrc123</strain>
    </source>
</reference>
<evidence type="ECO:0000313" key="2">
    <source>
        <dbReference type="Proteomes" id="UP000322873"/>
    </source>
</evidence>
<sequence>MGLETVEGGGTHLPFIVEDETIATGDGDAGATLVGGCDFEAGGVDENVDGVFDAIDHRRRLARHDRHPFRWYRQVGR</sequence>
<protein>
    <submittedName>
        <fullName evidence="1">Uncharacterized protein</fullName>
    </submittedName>
</protein>
<proteinExistence type="predicted"/>
<evidence type="ECO:0000313" key="1">
    <source>
        <dbReference type="EMBL" id="KAA8570546.1"/>
    </source>
</evidence>
<comment type="caution">
    <text evidence="1">The sequence shown here is derived from an EMBL/GenBank/DDBJ whole genome shotgun (WGS) entry which is preliminary data.</text>
</comment>
<gene>
    <name evidence="1" type="ORF">EYC84_002809</name>
</gene>
<name>A0A5M9JRU6_MONFR</name>
<accession>A0A5M9JRU6</accession>